<evidence type="ECO:0000256" key="1">
    <source>
        <dbReference type="ARBA" id="ARBA00004651"/>
    </source>
</evidence>
<dbReference type="InterPro" id="IPR022813">
    <property type="entry name" value="SecD/SecF_arch_bac"/>
</dbReference>
<dbReference type="InterPro" id="IPR055344">
    <property type="entry name" value="SecD_SecF_C_bact"/>
</dbReference>
<dbReference type="PRINTS" id="PR01755">
    <property type="entry name" value="SECFTRNLCASE"/>
</dbReference>
<dbReference type="Proteomes" id="UP000176952">
    <property type="component" value="Unassembled WGS sequence"/>
</dbReference>
<feature type="domain" description="SSD" evidence="11">
    <location>
        <begin position="125"/>
        <end position="289"/>
    </location>
</feature>
<reference evidence="12 13" key="1">
    <citation type="journal article" date="2016" name="Nat. Commun.">
        <title>Thousands of microbial genomes shed light on interconnected biogeochemical processes in an aquifer system.</title>
        <authorList>
            <person name="Anantharaman K."/>
            <person name="Brown C.T."/>
            <person name="Hug L.A."/>
            <person name="Sharon I."/>
            <person name="Castelle C.J."/>
            <person name="Probst A.J."/>
            <person name="Thomas B.C."/>
            <person name="Singh A."/>
            <person name="Wilkins M.J."/>
            <person name="Karaoz U."/>
            <person name="Brodie E.L."/>
            <person name="Williams K.H."/>
            <person name="Hubbard S.S."/>
            <person name="Banfield J.F."/>
        </authorList>
    </citation>
    <scope>NUCLEOTIDE SEQUENCE [LARGE SCALE GENOMIC DNA]</scope>
</reference>
<keyword evidence="4" id="KW-0997">Cell inner membrane</keyword>
<evidence type="ECO:0000256" key="5">
    <source>
        <dbReference type="ARBA" id="ARBA00022692"/>
    </source>
</evidence>
<dbReference type="InterPro" id="IPR048634">
    <property type="entry name" value="SecD_SecF_C"/>
</dbReference>
<dbReference type="PROSITE" id="PS50156">
    <property type="entry name" value="SSD"/>
    <property type="match status" value="1"/>
</dbReference>
<dbReference type="AlphaFoldDB" id="A0A1G2AZI6"/>
<feature type="transmembrane region" description="Helical" evidence="10">
    <location>
        <begin position="269"/>
        <end position="290"/>
    </location>
</feature>
<keyword evidence="2 10" id="KW-0813">Transport</keyword>
<dbReference type="STRING" id="1798542.A3F54_04795"/>
<organism evidence="12 13">
    <name type="scientific">Candidatus Kerfeldbacteria bacterium RIFCSPHIGHO2_12_FULL_48_17</name>
    <dbReference type="NCBI Taxonomy" id="1798542"/>
    <lineage>
        <taxon>Bacteria</taxon>
        <taxon>Candidatus Kerfeldiibacteriota</taxon>
    </lineage>
</organism>
<dbReference type="GO" id="GO:0065002">
    <property type="term" value="P:intracellular protein transmembrane transport"/>
    <property type="evidence" value="ECO:0007669"/>
    <property type="project" value="UniProtKB-UniRule"/>
</dbReference>
<dbReference type="InterPro" id="IPR022646">
    <property type="entry name" value="SecD/SecF_CS"/>
</dbReference>
<dbReference type="PANTHER" id="PTHR30081">
    <property type="entry name" value="PROTEIN-EXPORT MEMBRANE PROTEIN SEC"/>
    <property type="match status" value="1"/>
</dbReference>
<accession>A0A1G2AZI6</accession>
<dbReference type="Pfam" id="PF07549">
    <property type="entry name" value="Sec_GG"/>
    <property type="match status" value="1"/>
</dbReference>
<evidence type="ECO:0000256" key="10">
    <source>
        <dbReference type="HAMAP-Rule" id="MF_01464"/>
    </source>
</evidence>
<dbReference type="GO" id="GO:0006605">
    <property type="term" value="P:protein targeting"/>
    <property type="evidence" value="ECO:0007669"/>
    <property type="project" value="UniProtKB-UniRule"/>
</dbReference>
<protein>
    <recommendedName>
        <fullName evidence="10">Protein-export membrane protein SecF</fullName>
    </recommendedName>
</protein>
<feature type="transmembrane region" description="Helical" evidence="10">
    <location>
        <begin position="156"/>
        <end position="178"/>
    </location>
</feature>
<gene>
    <name evidence="10" type="primary">secF</name>
    <name evidence="12" type="ORF">A3F54_04795</name>
</gene>
<dbReference type="InterPro" id="IPR000731">
    <property type="entry name" value="SSD"/>
</dbReference>
<evidence type="ECO:0000256" key="8">
    <source>
        <dbReference type="ARBA" id="ARBA00023010"/>
    </source>
</evidence>
<evidence type="ECO:0000313" key="13">
    <source>
        <dbReference type="Proteomes" id="UP000176952"/>
    </source>
</evidence>
<comment type="similarity">
    <text evidence="10">Belongs to the SecD/SecF family. SecF subfamily.</text>
</comment>
<evidence type="ECO:0000256" key="6">
    <source>
        <dbReference type="ARBA" id="ARBA00022927"/>
    </source>
</evidence>
<comment type="caution">
    <text evidence="12">The sequence shown here is derived from an EMBL/GenBank/DDBJ whole genome shotgun (WGS) entry which is preliminary data.</text>
</comment>
<feature type="transmembrane region" description="Helical" evidence="10">
    <location>
        <begin position="190"/>
        <end position="210"/>
    </location>
</feature>
<evidence type="ECO:0000256" key="3">
    <source>
        <dbReference type="ARBA" id="ARBA00022475"/>
    </source>
</evidence>
<keyword evidence="9 10" id="KW-0472">Membrane</keyword>
<keyword evidence="3 10" id="KW-1003">Cell membrane</keyword>
<dbReference type="SUPFAM" id="SSF82866">
    <property type="entry name" value="Multidrug efflux transporter AcrB transmembrane domain"/>
    <property type="match status" value="1"/>
</dbReference>
<proteinExistence type="inferred from homology"/>
<feature type="transmembrane region" description="Helical" evidence="10">
    <location>
        <begin position="12"/>
        <end position="31"/>
    </location>
</feature>
<keyword evidence="5 10" id="KW-0812">Transmembrane</keyword>
<dbReference type="EMBL" id="MHKD01000041">
    <property type="protein sequence ID" value="OGY81859.1"/>
    <property type="molecule type" value="Genomic_DNA"/>
</dbReference>
<keyword evidence="8 10" id="KW-0811">Translocation</keyword>
<comment type="function">
    <text evidence="10">Part of the Sec protein translocase complex. Interacts with the SecYEG preprotein conducting channel. SecDF uses the proton motive force (PMF) to complete protein translocation after the ATP-dependent function of SecA.</text>
</comment>
<dbReference type="GO" id="GO:0043952">
    <property type="term" value="P:protein transport by the Sec complex"/>
    <property type="evidence" value="ECO:0007669"/>
    <property type="project" value="UniProtKB-UniRule"/>
</dbReference>
<evidence type="ECO:0000256" key="2">
    <source>
        <dbReference type="ARBA" id="ARBA00022448"/>
    </source>
</evidence>
<dbReference type="GO" id="GO:0005886">
    <property type="term" value="C:plasma membrane"/>
    <property type="evidence" value="ECO:0007669"/>
    <property type="project" value="UniProtKB-SubCell"/>
</dbReference>
<evidence type="ECO:0000256" key="7">
    <source>
        <dbReference type="ARBA" id="ARBA00022989"/>
    </source>
</evidence>
<dbReference type="InterPro" id="IPR005665">
    <property type="entry name" value="SecF_bac"/>
</dbReference>
<dbReference type="GO" id="GO:0015450">
    <property type="term" value="F:protein-transporting ATPase activity"/>
    <property type="evidence" value="ECO:0007669"/>
    <property type="project" value="InterPro"/>
</dbReference>
<evidence type="ECO:0000259" key="11">
    <source>
        <dbReference type="PROSITE" id="PS50156"/>
    </source>
</evidence>
<comment type="subunit">
    <text evidence="10">Forms a complex with SecD. Part of the essential Sec protein translocation apparatus which comprises SecA, SecYEG and auxiliary proteins SecDF. Other proteins may also be involved.</text>
</comment>
<comment type="subcellular location">
    <subcellularLocation>
        <location evidence="1 10">Cell membrane</location>
        <topology evidence="1 10">Multi-pass membrane protein</topology>
    </subcellularLocation>
</comment>
<feature type="transmembrane region" description="Helical" evidence="10">
    <location>
        <begin position="125"/>
        <end position="144"/>
    </location>
</feature>
<dbReference type="PANTHER" id="PTHR30081:SF8">
    <property type="entry name" value="PROTEIN TRANSLOCASE SUBUNIT SECF"/>
    <property type="match status" value="1"/>
</dbReference>
<dbReference type="Gene3D" id="1.20.1640.10">
    <property type="entry name" value="Multidrug efflux transporter AcrB transmembrane domain"/>
    <property type="match status" value="1"/>
</dbReference>
<dbReference type="HAMAP" id="MF_01464_B">
    <property type="entry name" value="SecF_B"/>
    <property type="match status" value="1"/>
</dbReference>
<sequence length="297" mass="32832">MYNILRFEKLLIGISIGLAVLSAVSLAVWGLKLGIDFTGGTQMRVSFSEQRPEIESVKSSLQTLELGDVSVQPTEEKEYILKLKPIDNDTRQKVLENLNTAFPGTQETSFESIGPSVGAELKSKAIKAIIIVLVAIVLFITWAFRKTSKGPVPSWVYGMAAIIALAHDIFITTGIFSFLTWWKGIEVDSLFITALLTILGFSVHDTIVVFDRIREHLKTSSSSFREIINESINSTMMRSLNTSLATLLVLLALFIFGGASIQYFVLTLIIGIILGTYSSIFIASPLLLVFQKFLKRS</sequence>
<evidence type="ECO:0000256" key="4">
    <source>
        <dbReference type="ARBA" id="ARBA00022519"/>
    </source>
</evidence>
<dbReference type="NCBIfam" id="TIGR00966">
    <property type="entry name" value="transloc_SecF"/>
    <property type="match status" value="1"/>
</dbReference>
<name>A0A1G2AZI6_9BACT</name>
<dbReference type="InterPro" id="IPR022645">
    <property type="entry name" value="SecD/SecF_bac"/>
</dbReference>
<feature type="transmembrane region" description="Helical" evidence="10">
    <location>
        <begin position="244"/>
        <end position="263"/>
    </location>
</feature>
<dbReference type="Pfam" id="PF02355">
    <property type="entry name" value="SecD_SecF_C"/>
    <property type="match status" value="1"/>
</dbReference>
<dbReference type="NCBIfam" id="TIGR00916">
    <property type="entry name" value="2A0604s01"/>
    <property type="match status" value="1"/>
</dbReference>
<evidence type="ECO:0000256" key="9">
    <source>
        <dbReference type="ARBA" id="ARBA00023136"/>
    </source>
</evidence>
<keyword evidence="7 10" id="KW-1133">Transmembrane helix</keyword>
<keyword evidence="6 10" id="KW-0653">Protein transport</keyword>
<evidence type="ECO:0000313" key="12">
    <source>
        <dbReference type="EMBL" id="OGY81859.1"/>
    </source>
</evidence>